<reference evidence="1 2" key="1">
    <citation type="journal article" date="2018" name="Mol. Biol. Evol.">
        <title>Broad Genomic Sampling Reveals a Smut Pathogenic Ancestry of the Fungal Clade Ustilaginomycotina.</title>
        <authorList>
            <person name="Kijpornyongpan T."/>
            <person name="Mondo S.J."/>
            <person name="Barry K."/>
            <person name="Sandor L."/>
            <person name="Lee J."/>
            <person name="Lipzen A."/>
            <person name="Pangilinan J."/>
            <person name="LaButti K."/>
            <person name="Hainaut M."/>
            <person name="Henrissat B."/>
            <person name="Grigoriev I.V."/>
            <person name="Spatafora J.W."/>
            <person name="Aime M.C."/>
        </authorList>
    </citation>
    <scope>NUCLEOTIDE SEQUENCE [LARGE SCALE GENOMIC DNA]</scope>
    <source>
        <strain evidence="1 2">SA 807</strain>
    </source>
</reference>
<dbReference type="Proteomes" id="UP000245626">
    <property type="component" value="Unassembled WGS sequence"/>
</dbReference>
<proteinExistence type="predicted"/>
<keyword evidence="2" id="KW-1185">Reference proteome</keyword>
<sequence length="80" mass="8871">MTSLSPCLPPSLGALSLGLPLPSGRKASSRCDPLQQVGIDRRRNLAIPYLFRKKKRKGRKKGLRPREQDNDDPPPSLNPL</sequence>
<protein>
    <submittedName>
        <fullName evidence="1">Uncharacterized protein</fullName>
    </submittedName>
</protein>
<organism evidence="1 2">
    <name type="scientific">Violaceomyces palustris</name>
    <dbReference type="NCBI Taxonomy" id="1673888"/>
    <lineage>
        <taxon>Eukaryota</taxon>
        <taxon>Fungi</taxon>
        <taxon>Dikarya</taxon>
        <taxon>Basidiomycota</taxon>
        <taxon>Ustilaginomycotina</taxon>
        <taxon>Ustilaginomycetes</taxon>
        <taxon>Violaceomycetales</taxon>
        <taxon>Violaceomycetaceae</taxon>
        <taxon>Violaceomyces</taxon>
    </lineage>
</organism>
<dbReference type="EMBL" id="KZ820131">
    <property type="protein sequence ID" value="PWN48864.1"/>
    <property type="molecule type" value="Genomic_DNA"/>
</dbReference>
<name>A0ACD0NSX6_9BASI</name>
<accession>A0ACD0NSX6</accession>
<evidence type="ECO:0000313" key="2">
    <source>
        <dbReference type="Proteomes" id="UP000245626"/>
    </source>
</evidence>
<gene>
    <name evidence="1" type="ORF">IE53DRAFT_388929</name>
</gene>
<evidence type="ECO:0000313" key="1">
    <source>
        <dbReference type="EMBL" id="PWN48864.1"/>
    </source>
</evidence>